<evidence type="ECO:0000313" key="1">
    <source>
        <dbReference type="EMBL" id="QDU95635.1"/>
    </source>
</evidence>
<dbReference type="InterPro" id="IPR017850">
    <property type="entry name" value="Alkaline_phosphatase_core_sf"/>
</dbReference>
<dbReference type="EMBL" id="CP036433">
    <property type="protein sequence ID" value="QDU95635.1"/>
    <property type="molecule type" value="Genomic_DNA"/>
</dbReference>
<dbReference type="RefSeq" id="WP_197443357.1">
    <property type="nucleotide sequence ID" value="NZ_CP036433.1"/>
</dbReference>
<dbReference type="Pfam" id="PF07394">
    <property type="entry name" value="DUF1501"/>
    <property type="match status" value="1"/>
</dbReference>
<name>A0A518DUX3_9BACT</name>
<accession>A0A518DUX3</accession>
<keyword evidence="2" id="KW-1185">Reference proteome</keyword>
<dbReference type="PANTHER" id="PTHR43737:SF1">
    <property type="entry name" value="DUF1501 DOMAIN-CONTAINING PROTEIN"/>
    <property type="match status" value="1"/>
</dbReference>
<dbReference type="InterPro" id="IPR010869">
    <property type="entry name" value="DUF1501"/>
</dbReference>
<proteinExistence type="predicted"/>
<protein>
    <recommendedName>
        <fullName evidence="3">Sulfatase</fullName>
    </recommendedName>
</protein>
<sequence length="487" mass="53544">MTLPDRRTFLSDLGMGFTGLSLAAMLQQDGYAAPGAAPVDTALPTGRPHFAPKAKSVIWLFMIGGLSQMEGFDPKPALNKYAGKTIESTPHADVLAQPYIGRNLRVVDTGKKIWRDIYPLQTGYRRFGESGVLLSDTWPHVGECVDDLCLIRSLWTTDDNHGAQLQFHTGRHLLDGVFPSLGSWVHYGLGTLNENLPQFVVLGKSLSERFGGAGGHSADYLGPEHDGVPVEVDPRRPLPFGAPPADVTAAEQEGEFGLLNQLHQLTAVEYPSDPQLRARIKSYELAFRMQKAMPEVFQFSQETADTQSLYGLQDPSTRDFGEKCLAARRMVERGVRFIQVYDGTAPGGGKWDTHDDSRKRLAENAQSVDKPIAGLLRDLKQRGLLEETLVCFMTEFGRSVGGQGAKATGREHSPYGFTVWMAGGGIRPGVHGATDELGFHAVENRHYVTDIHATVLHQLGLDPRRLEVPGHKRIEIDYGQPIREILG</sequence>
<dbReference type="AlphaFoldDB" id="A0A518DUX3"/>
<dbReference type="Proteomes" id="UP000317648">
    <property type="component" value="Chromosome"/>
</dbReference>
<evidence type="ECO:0000313" key="2">
    <source>
        <dbReference type="Proteomes" id="UP000317648"/>
    </source>
</evidence>
<organism evidence="1 2">
    <name type="scientific">Lignipirellula cremea</name>
    <dbReference type="NCBI Taxonomy" id="2528010"/>
    <lineage>
        <taxon>Bacteria</taxon>
        <taxon>Pseudomonadati</taxon>
        <taxon>Planctomycetota</taxon>
        <taxon>Planctomycetia</taxon>
        <taxon>Pirellulales</taxon>
        <taxon>Pirellulaceae</taxon>
        <taxon>Lignipirellula</taxon>
    </lineage>
</organism>
<dbReference type="KEGG" id="lcre:Pla8534_34510"/>
<dbReference type="SUPFAM" id="SSF53649">
    <property type="entry name" value="Alkaline phosphatase-like"/>
    <property type="match status" value="1"/>
</dbReference>
<evidence type="ECO:0008006" key="3">
    <source>
        <dbReference type="Google" id="ProtNLM"/>
    </source>
</evidence>
<dbReference type="Gene3D" id="3.40.720.10">
    <property type="entry name" value="Alkaline Phosphatase, subunit A"/>
    <property type="match status" value="1"/>
</dbReference>
<reference evidence="1 2" key="1">
    <citation type="submission" date="2019-02" db="EMBL/GenBank/DDBJ databases">
        <title>Deep-cultivation of Planctomycetes and their phenomic and genomic characterization uncovers novel biology.</title>
        <authorList>
            <person name="Wiegand S."/>
            <person name="Jogler M."/>
            <person name="Boedeker C."/>
            <person name="Pinto D."/>
            <person name="Vollmers J."/>
            <person name="Rivas-Marin E."/>
            <person name="Kohn T."/>
            <person name="Peeters S.H."/>
            <person name="Heuer A."/>
            <person name="Rast P."/>
            <person name="Oberbeckmann S."/>
            <person name="Bunk B."/>
            <person name="Jeske O."/>
            <person name="Meyerdierks A."/>
            <person name="Storesund J.E."/>
            <person name="Kallscheuer N."/>
            <person name="Luecker S."/>
            <person name="Lage O.M."/>
            <person name="Pohl T."/>
            <person name="Merkel B.J."/>
            <person name="Hornburger P."/>
            <person name="Mueller R.-W."/>
            <person name="Bruemmer F."/>
            <person name="Labrenz M."/>
            <person name="Spormann A.M."/>
            <person name="Op den Camp H."/>
            <person name="Overmann J."/>
            <person name="Amann R."/>
            <person name="Jetten M.S.M."/>
            <person name="Mascher T."/>
            <person name="Medema M.H."/>
            <person name="Devos D.P."/>
            <person name="Kaster A.-K."/>
            <person name="Ovreas L."/>
            <person name="Rohde M."/>
            <person name="Galperin M.Y."/>
            <person name="Jogler C."/>
        </authorList>
    </citation>
    <scope>NUCLEOTIDE SEQUENCE [LARGE SCALE GENOMIC DNA]</scope>
    <source>
        <strain evidence="1 2">Pla85_3_4</strain>
    </source>
</reference>
<gene>
    <name evidence="1" type="ORF">Pla8534_34510</name>
</gene>
<dbReference type="PANTHER" id="PTHR43737">
    <property type="entry name" value="BLL7424 PROTEIN"/>
    <property type="match status" value="1"/>
</dbReference>